<dbReference type="GO" id="GO:0005506">
    <property type="term" value="F:iron ion binding"/>
    <property type="evidence" value="ECO:0007669"/>
    <property type="project" value="InterPro"/>
</dbReference>
<dbReference type="InterPro" id="IPR001128">
    <property type="entry name" value="Cyt_P450"/>
</dbReference>
<dbReference type="AlphaFoldDB" id="A0A501XP81"/>
<accession>A0A501XP81</accession>
<dbReference type="GO" id="GO:0020037">
    <property type="term" value="F:heme binding"/>
    <property type="evidence" value="ECO:0007669"/>
    <property type="project" value="InterPro"/>
</dbReference>
<sequence length="419" mass="44530">MSWFSRFQAAIDGVAGIGGGVIAAQGGLKSRIAAVLASPAGQRDAMAVLRFAKPRLHLKQDLIKSYDGNGTLLLTHAADFHAVIERQAEFEVVYGPRMRLLTGGRDFFLGMQDGTAYRRDTDAMRSIVKADDLKPVMAMARSEAAAALAGAEVDLPPMLSARIPALMVQQYFGVQMETDQLIADATVMFHFLFADLQADPKVMAAAMAAKDRVNAAIDASAPTAGPDTLLGRAVASGKAGTAAFDADGIRANIIGIVIGAIPTLSKASCLAVEELLRRPAELAKAQALAAAGDEAGVADYLWEALRFSPVNPILYRRAAQATHIGDTEVAAGTMVLPANLSAMFDEAAVPTPNRFIAGRPWNVYALWGEGLHLCWGDRINKAILPAMLTPLLAKPGLKQFAKPDGEGTPFPRHYRLGWG</sequence>
<organism evidence="2 3">
    <name type="scientific">Sandaracinobacter neustonicus</name>
    <dbReference type="NCBI Taxonomy" id="1715348"/>
    <lineage>
        <taxon>Bacteria</taxon>
        <taxon>Pseudomonadati</taxon>
        <taxon>Pseudomonadota</taxon>
        <taxon>Alphaproteobacteria</taxon>
        <taxon>Sphingomonadales</taxon>
        <taxon>Sphingosinicellaceae</taxon>
        <taxon>Sandaracinobacter</taxon>
    </lineage>
</organism>
<dbReference type="GO" id="GO:0016705">
    <property type="term" value="F:oxidoreductase activity, acting on paired donors, with incorporation or reduction of molecular oxygen"/>
    <property type="evidence" value="ECO:0007669"/>
    <property type="project" value="InterPro"/>
</dbReference>
<gene>
    <name evidence="2" type="ORF">FJQ54_06105</name>
</gene>
<evidence type="ECO:0000256" key="1">
    <source>
        <dbReference type="ARBA" id="ARBA00010617"/>
    </source>
</evidence>
<name>A0A501XP81_9SPHN</name>
<dbReference type="InterPro" id="IPR036396">
    <property type="entry name" value="Cyt_P450_sf"/>
</dbReference>
<proteinExistence type="inferred from homology"/>
<dbReference type="SUPFAM" id="SSF48264">
    <property type="entry name" value="Cytochrome P450"/>
    <property type="match status" value="1"/>
</dbReference>
<dbReference type="PANTHER" id="PTHR46696:SF1">
    <property type="entry name" value="CYTOCHROME P450 YJIB-RELATED"/>
    <property type="match status" value="1"/>
</dbReference>
<dbReference type="OrthoDB" id="5522954at2"/>
<dbReference type="Proteomes" id="UP000319897">
    <property type="component" value="Unassembled WGS sequence"/>
</dbReference>
<evidence type="ECO:0000313" key="2">
    <source>
        <dbReference type="EMBL" id="TPE62468.1"/>
    </source>
</evidence>
<comment type="similarity">
    <text evidence="1">Belongs to the cytochrome P450 family.</text>
</comment>
<dbReference type="GO" id="GO:0004497">
    <property type="term" value="F:monooxygenase activity"/>
    <property type="evidence" value="ECO:0007669"/>
    <property type="project" value="InterPro"/>
</dbReference>
<dbReference type="RefSeq" id="WP_140927532.1">
    <property type="nucleotide sequence ID" value="NZ_VFSU01000018.1"/>
</dbReference>
<evidence type="ECO:0000313" key="3">
    <source>
        <dbReference type="Proteomes" id="UP000319897"/>
    </source>
</evidence>
<dbReference type="Gene3D" id="1.10.630.10">
    <property type="entry name" value="Cytochrome P450"/>
    <property type="match status" value="1"/>
</dbReference>
<protein>
    <submittedName>
        <fullName evidence="2">Cytochrome P450</fullName>
    </submittedName>
</protein>
<dbReference type="PANTHER" id="PTHR46696">
    <property type="entry name" value="P450, PUTATIVE (EUROFUNG)-RELATED"/>
    <property type="match status" value="1"/>
</dbReference>
<keyword evidence="3" id="KW-1185">Reference proteome</keyword>
<dbReference type="Pfam" id="PF00067">
    <property type="entry name" value="p450"/>
    <property type="match status" value="1"/>
</dbReference>
<reference evidence="2 3" key="1">
    <citation type="submission" date="2019-06" db="EMBL/GenBank/DDBJ databases">
        <authorList>
            <person name="Lee I."/>
            <person name="Jang G.I."/>
            <person name="Hwang C.Y."/>
        </authorList>
    </citation>
    <scope>NUCLEOTIDE SEQUENCE [LARGE SCALE GENOMIC DNA]</scope>
    <source>
        <strain evidence="2 3">PAMC 28131</strain>
    </source>
</reference>
<dbReference type="EMBL" id="VFSU01000018">
    <property type="protein sequence ID" value="TPE62468.1"/>
    <property type="molecule type" value="Genomic_DNA"/>
</dbReference>
<comment type="caution">
    <text evidence="2">The sequence shown here is derived from an EMBL/GenBank/DDBJ whole genome shotgun (WGS) entry which is preliminary data.</text>
</comment>